<reference evidence="1" key="1">
    <citation type="journal article" date="2020" name="Stud. Mycol.">
        <title>101 Dothideomycetes genomes: a test case for predicting lifestyles and emergence of pathogens.</title>
        <authorList>
            <person name="Haridas S."/>
            <person name="Albert R."/>
            <person name="Binder M."/>
            <person name="Bloem J."/>
            <person name="Labutti K."/>
            <person name="Salamov A."/>
            <person name="Andreopoulos B."/>
            <person name="Baker S."/>
            <person name="Barry K."/>
            <person name="Bills G."/>
            <person name="Bluhm B."/>
            <person name="Cannon C."/>
            <person name="Castanera R."/>
            <person name="Culley D."/>
            <person name="Daum C."/>
            <person name="Ezra D."/>
            <person name="Gonzalez J."/>
            <person name="Henrissat B."/>
            <person name="Kuo A."/>
            <person name="Liang C."/>
            <person name="Lipzen A."/>
            <person name="Lutzoni F."/>
            <person name="Magnuson J."/>
            <person name="Mondo S."/>
            <person name="Nolan M."/>
            <person name="Ohm R."/>
            <person name="Pangilinan J."/>
            <person name="Park H.-J."/>
            <person name="Ramirez L."/>
            <person name="Alfaro M."/>
            <person name="Sun H."/>
            <person name="Tritt A."/>
            <person name="Yoshinaga Y."/>
            <person name="Zwiers L.-H."/>
            <person name="Turgeon B."/>
            <person name="Goodwin S."/>
            <person name="Spatafora J."/>
            <person name="Crous P."/>
            <person name="Grigoriev I."/>
        </authorList>
    </citation>
    <scope>NUCLEOTIDE SEQUENCE</scope>
    <source>
        <strain evidence="1">CBS 525.71</strain>
    </source>
</reference>
<organism evidence="1 2">
    <name type="scientific">Macroventuria anomochaeta</name>
    <dbReference type="NCBI Taxonomy" id="301207"/>
    <lineage>
        <taxon>Eukaryota</taxon>
        <taxon>Fungi</taxon>
        <taxon>Dikarya</taxon>
        <taxon>Ascomycota</taxon>
        <taxon>Pezizomycotina</taxon>
        <taxon>Dothideomycetes</taxon>
        <taxon>Pleosporomycetidae</taxon>
        <taxon>Pleosporales</taxon>
        <taxon>Pleosporineae</taxon>
        <taxon>Didymellaceae</taxon>
        <taxon>Macroventuria</taxon>
    </lineage>
</organism>
<name>A0ACB6RN69_9PLEO</name>
<keyword evidence="2" id="KW-1185">Reference proteome</keyword>
<dbReference type="Proteomes" id="UP000799754">
    <property type="component" value="Unassembled WGS sequence"/>
</dbReference>
<evidence type="ECO:0000313" key="1">
    <source>
        <dbReference type="EMBL" id="KAF2623253.1"/>
    </source>
</evidence>
<dbReference type="EMBL" id="MU006738">
    <property type="protein sequence ID" value="KAF2623253.1"/>
    <property type="molecule type" value="Genomic_DNA"/>
</dbReference>
<sequence>MAVGATDNSQEWQGHIDRPPPDACDERRRRWANLLRNQHYEPVIFDILSDELPKYTNSCVIDPTDVVVHMRECALILASAPEFFFAAVEGNLVSRMSTDTDLQAEYAAIKQRAYRQPSIYIHLLADEEGNAPTPIQYLVIRDTIQYYLGRKSSELAHHIDNVTPPFVSIEASTRGYRKYLHTPSTDRSPRRIATLLRLCGGIGLRCSQVSPYLQDISLPYPPAEVGYALHAHQRLAQHRAHRSSNYVMNLVEDICIHLFRTKILTQHFKMHQYIIYLIFRPSQAAIAEIFCSGLLQCWVNGGGGFNAYPAGRSVASSRKVSGMEWAEHETLARQVSPLEERMEVMKERAEVWRKALDWKKEDEEHEDTDAEEAAEGGDSMDVL</sequence>
<accession>A0ACB6RN69</accession>
<proteinExistence type="predicted"/>
<protein>
    <submittedName>
        <fullName evidence="1">Uncharacterized protein</fullName>
    </submittedName>
</protein>
<gene>
    <name evidence="1" type="ORF">BU25DRAFT_401095</name>
</gene>
<comment type="caution">
    <text evidence="1">The sequence shown here is derived from an EMBL/GenBank/DDBJ whole genome shotgun (WGS) entry which is preliminary data.</text>
</comment>
<evidence type="ECO:0000313" key="2">
    <source>
        <dbReference type="Proteomes" id="UP000799754"/>
    </source>
</evidence>